<gene>
    <name evidence="1" type="ORF">NZH93_48115</name>
</gene>
<evidence type="ECO:0000313" key="2">
    <source>
        <dbReference type="Proteomes" id="UP001141259"/>
    </source>
</evidence>
<keyword evidence="2" id="KW-1185">Reference proteome</keyword>
<name>A0A9X2VZI8_9PSEU</name>
<dbReference type="RefSeq" id="WP_259630090.1">
    <property type="nucleotide sequence ID" value="NZ_JANYMP010000051.1"/>
</dbReference>
<organism evidence="1 2">
    <name type="scientific">Umezawaea endophytica</name>
    <dbReference type="NCBI Taxonomy" id="1654476"/>
    <lineage>
        <taxon>Bacteria</taxon>
        <taxon>Bacillati</taxon>
        <taxon>Actinomycetota</taxon>
        <taxon>Actinomycetes</taxon>
        <taxon>Pseudonocardiales</taxon>
        <taxon>Pseudonocardiaceae</taxon>
        <taxon>Umezawaea</taxon>
    </lineage>
</organism>
<dbReference type="AlphaFoldDB" id="A0A9X2VZI8"/>
<comment type="caution">
    <text evidence="1">The sequence shown here is derived from an EMBL/GenBank/DDBJ whole genome shotgun (WGS) entry which is preliminary data.</text>
</comment>
<dbReference type="Proteomes" id="UP001141259">
    <property type="component" value="Unassembled WGS sequence"/>
</dbReference>
<evidence type="ECO:0000313" key="1">
    <source>
        <dbReference type="EMBL" id="MCS7484643.1"/>
    </source>
</evidence>
<protein>
    <submittedName>
        <fullName evidence="1">Uncharacterized protein</fullName>
    </submittedName>
</protein>
<accession>A0A9X2VZI8</accession>
<dbReference type="EMBL" id="JANYMP010000051">
    <property type="protein sequence ID" value="MCS7484643.1"/>
    <property type="molecule type" value="Genomic_DNA"/>
</dbReference>
<proteinExistence type="predicted"/>
<reference evidence="1" key="1">
    <citation type="submission" date="2022-08" db="EMBL/GenBank/DDBJ databases">
        <authorList>
            <person name="Tistechok S."/>
            <person name="Samborskyy M."/>
            <person name="Roman I."/>
        </authorList>
    </citation>
    <scope>NUCLEOTIDE SEQUENCE</scope>
    <source>
        <strain evidence="1">DSM 103496</strain>
    </source>
</reference>
<sequence length="56" mass="6163">MTDPIEEVLNAIPEPHTVAWTVDHVETVPLEQAAHSAAVNHLATLVNSWNEHQGNK</sequence>